<protein>
    <submittedName>
        <fullName evidence="5">AraC-like DNA-binding protein</fullName>
    </submittedName>
</protein>
<accession>A0A7W7ZK20</accession>
<proteinExistence type="predicted"/>
<dbReference type="RefSeq" id="WP_246410379.1">
    <property type="nucleotide sequence ID" value="NZ_JACHIP010000030.1"/>
</dbReference>
<dbReference type="GO" id="GO:0043565">
    <property type="term" value="F:sequence-specific DNA binding"/>
    <property type="evidence" value="ECO:0007669"/>
    <property type="project" value="InterPro"/>
</dbReference>
<dbReference type="Proteomes" id="UP000540989">
    <property type="component" value="Unassembled WGS sequence"/>
</dbReference>
<dbReference type="Pfam" id="PF12833">
    <property type="entry name" value="HTH_18"/>
    <property type="match status" value="1"/>
</dbReference>
<keyword evidence="3" id="KW-0804">Transcription</keyword>
<dbReference type="Pfam" id="PF06719">
    <property type="entry name" value="AraC_N"/>
    <property type="match status" value="1"/>
</dbReference>
<name>A0A7W7ZK20_9BACT</name>
<evidence type="ECO:0000313" key="5">
    <source>
        <dbReference type="EMBL" id="MBB5061168.1"/>
    </source>
</evidence>
<dbReference type="PANTHER" id="PTHR43436:SF1">
    <property type="entry name" value="TRANSCRIPTIONAL REGULATORY PROTEIN"/>
    <property type="match status" value="1"/>
</dbReference>
<feature type="domain" description="HTH araC/xylS-type" evidence="4">
    <location>
        <begin position="183"/>
        <end position="281"/>
    </location>
</feature>
<dbReference type="InterPro" id="IPR018060">
    <property type="entry name" value="HTH_AraC"/>
</dbReference>
<dbReference type="EMBL" id="JACHIP010000030">
    <property type="protein sequence ID" value="MBB5061168.1"/>
    <property type="molecule type" value="Genomic_DNA"/>
</dbReference>
<dbReference type="SUPFAM" id="SSF46689">
    <property type="entry name" value="Homeodomain-like"/>
    <property type="match status" value="2"/>
</dbReference>
<evidence type="ECO:0000313" key="6">
    <source>
        <dbReference type="Proteomes" id="UP000540989"/>
    </source>
</evidence>
<dbReference type="PROSITE" id="PS00041">
    <property type="entry name" value="HTH_ARAC_FAMILY_1"/>
    <property type="match status" value="1"/>
</dbReference>
<gene>
    <name evidence="5" type="ORF">HDF16_005904</name>
</gene>
<organism evidence="5 6">
    <name type="scientific">Granulicella aggregans</name>
    <dbReference type="NCBI Taxonomy" id="474949"/>
    <lineage>
        <taxon>Bacteria</taxon>
        <taxon>Pseudomonadati</taxon>
        <taxon>Acidobacteriota</taxon>
        <taxon>Terriglobia</taxon>
        <taxon>Terriglobales</taxon>
        <taxon>Acidobacteriaceae</taxon>
        <taxon>Granulicella</taxon>
    </lineage>
</organism>
<reference evidence="5 6" key="1">
    <citation type="submission" date="2020-08" db="EMBL/GenBank/DDBJ databases">
        <title>Genomic Encyclopedia of Type Strains, Phase IV (KMG-V): Genome sequencing to study the core and pangenomes of soil and plant-associated prokaryotes.</title>
        <authorList>
            <person name="Whitman W."/>
        </authorList>
    </citation>
    <scope>NUCLEOTIDE SEQUENCE [LARGE SCALE GENOMIC DNA]</scope>
    <source>
        <strain evidence="5 6">M8UP14</strain>
    </source>
</reference>
<keyword evidence="1" id="KW-0805">Transcription regulation</keyword>
<sequence length="287" mass="32035">MRYTEAQPGQSPFFTCMERLTILRSDHQRRANHLIYKPSLCITVQGTKSATFGDQCHSYSAGQALLVSVEMPGFGTVTEASPTEPYLGVILELDLATLRAVASELADLPRPSETLSCGVFVTDFDGPLTECTLRLVRLLDTPGAIPVLYPSIMREISYWLLSGPHSGEIVRMTLTNNHQHRILQTIHFLRDHFAESIRIGDLAAIAQLGPSAFHRQFKAVTSMTPLQYQKQLRLMEARRLMTADATNVEKAAFQVGYESPSQFSREYGRMFGISPRRDVNLLRSTAA</sequence>
<evidence type="ECO:0000259" key="4">
    <source>
        <dbReference type="PROSITE" id="PS01124"/>
    </source>
</evidence>
<dbReference type="GO" id="GO:0003700">
    <property type="term" value="F:DNA-binding transcription factor activity"/>
    <property type="evidence" value="ECO:0007669"/>
    <property type="project" value="InterPro"/>
</dbReference>
<evidence type="ECO:0000256" key="2">
    <source>
        <dbReference type="ARBA" id="ARBA00023125"/>
    </source>
</evidence>
<comment type="caution">
    <text evidence="5">The sequence shown here is derived from an EMBL/GenBank/DDBJ whole genome shotgun (WGS) entry which is preliminary data.</text>
</comment>
<dbReference type="InterPro" id="IPR018062">
    <property type="entry name" value="HTH_AraC-typ_CS"/>
</dbReference>
<dbReference type="InterPro" id="IPR009057">
    <property type="entry name" value="Homeodomain-like_sf"/>
</dbReference>
<keyword evidence="2 5" id="KW-0238">DNA-binding</keyword>
<dbReference type="SMART" id="SM00342">
    <property type="entry name" value="HTH_ARAC"/>
    <property type="match status" value="1"/>
</dbReference>
<dbReference type="PANTHER" id="PTHR43436">
    <property type="entry name" value="ARAC-FAMILY TRANSCRIPTIONAL REGULATOR"/>
    <property type="match status" value="1"/>
</dbReference>
<evidence type="ECO:0000256" key="3">
    <source>
        <dbReference type="ARBA" id="ARBA00023163"/>
    </source>
</evidence>
<dbReference type="AlphaFoldDB" id="A0A7W7ZK20"/>
<keyword evidence="6" id="KW-1185">Reference proteome</keyword>
<dbReference type="InterPro" id="IPR009594">
    <property type="entry name" value="Tscrpt_reg_HTH_AraC_N"/>
</dbReference>
<dbReference type="Gene3D" id="1.10.10.60">
    <property type="entry name" value="Homeodomain-like"/>
    <property type="match status" value="1"/>
</dbReference>
<evidence type="ECO:0000256" key="1">
    <source>
        <dbReference type="ARBA" id="ARBA00023015"/>
    </source>
</evidence>
<dbReference type="PROSITE" id="PS01124">
    <property type="entry name" value="HTH_ARAC_FAMILY_2"/>
    <property type="match status" value="1"/>
</dbReference>